<evidence type="ECO:0000313" key="10">
    <source>
        <dbReference type="Proteomes" id="UP000070456"/>
    </source>
</evidence>
<dbReference type="InterPro" id="IPR049177">
    <property type="entry name" value="MgtC_SapB_SrpB_YhiD_N"/>
</dbReference>
<dbReference type="Pfam" id="PF02308">
    <property type="entry name" value="MgtC"/>
    <property type="match status" value="1"/>
</dbReference>
<comment type="subcellular location">
    <subcellularLocation>
        <location evidence="1">Cell membrane</location>
        <topology evidence="1">Multi-pass membrane protein</topology>
    </subcellularLocation>
</comment>
<evidence type="ECO:0000313" key="9">
    <source>
        <dbReference type="EMBL" id="KXG74685.1"/>
    </source>
</evidence>
<evidence type="ECO:0000256" key="3">
    <source>
        <dbReference type="ARBA" id="ARBA00022475"/>
    </source>
</evidence>
<keyword evidence="6 7" id="KW-0472">Membrane</keyword>
<organism evidence="9 10">
    <name type="scientific">Thermotalea metallivorans</name>
    <dbReference type="NCBI Taxonomy" id="520762"/>
    <lineage>
        <taxon>Bacteria</taxon>
        <taxon>Bacillati</taxon>
        <taxon>Bacillota</taxon>
        <taxon>Clostridia</taxon>
        <taxon>Peptostreptococcales</taxon>
        <taxon>Thermotaleaceae</taxon>
        <taxon>Thermotalea</taxon>
    </lineage>
</organism>
<gene>
    <name evidence="9" type="ORF">AN619_21920</name>
</gene>
<feature type="transmembrane region" description="Helical" evidence="7">
    <location>
        <begin position="7"/>
        <end position="23"/>
    </location>
</feature>
<dbReference type="PANTHER" id="PTHR33778:SF1">
    <property type="entry name" value="MAGNESIUM TRANSPORTER YHID-RELATED"/>
    <property type="match status" value="1"/>
</dbReference>
<dbReference type="PATRIC" id="fig|520762.4.peg.2426"/>
<keyword evidence="3" id="KW-1003">Cell membrane</keyword>
<proteinExistence type="inferred from homology"/>
<keyword evidence="4 7" id="KW-0812">Transmembrane</keyword>
<feature type="transmembrane region" description="Helical" evidence="7">
    <location>
        <begin position="67"/>
        <end position="86"/>
    </location>
</feature>
<evidence type="ECO:0000256" key="7">
    <source>
        <dbReference type="SAM" id="Phobius"/>
    </source>
</evidence>
<dbReference type="Proteomes" id="UP000070456">
    <property type="component" value="Unassembled WGS sequence"/>
</dbReference>
<dbReference type="STRING" id="520762.AN619_21920"/>
<accession>A0A140L2B0</accession>
<comment type="similarity">
    <text evidence="2">Belongs to the MgtC/SapB family.</text>
</comment>
<dbReference type="Gene3D" id="3.30.70.260">
    <property type="match status" value="1"/>
</dbReference>
<keyword evidence="10" id="KW-1185">Reference proteome</keyword>
<sequence length="225" mass="23931">MLTTFDIVIRLALSCLLGGLVGIERESIHRPAGFRTHVLVCIGSTLVMLANLYLFEQFKGYTNIDPARLGAQVISGIGFLGAGTIIREGSSVKGLTTAASLWAVAGIGIAIGLGFYAGATIATIFVLITLVAFSKFEHTFISGLHNETIIKLTSIDKPGQIGKIGITLGEMNVAIKNISMSPVDDVFVNIQLIIVVPRKIHKTAVVEKLLSLDGITTVELLKRGS</sequence>
<feature type="transmembrane region" description="Helical" evidence="7">
    <location>
        <begin position="101"/>
        <end position="133"/>
    </location>
</feature>
<dbReference type="InterPro" id="IPR045865">
    <property type="entry name" value="ACT-like_dom_sf"/>
</dbReference>
<dbReference type="SUPFAM" id="SSF55021">
    <property type="entry name" value="ACT-like"/>
    <property type="match status" value="1"/>
</dbReference>
<dbReference type="AlphaFoldDB" id="A0A140L2B0"/>
<dbReference type="PRINTS" id="PR01837">
    <property type="entry name" value="MGTCSAPBPROT"/>
</dbReference>
<feature type="domain" description="ACT" evidence="8">
    <location>
        <begin position="149"/>
        <end position="223"/>
    </location>
</feature>
<feature type="transmembrane region" description="Helical" evidence="7">
    <location>
        <begin position="35"/>
        <end position="55"/>
    </location>
</feature>
<evidence type="ECO:0000256" key="1">
    <source>
        <dbReference type="ARBA" id="ARBA00004651"/>
    </source>
</evidence>
<dbReference type="PROSITE" id="PS51671">
    <property type="entry name" value="ACT"/>
    <property type="match status" value="1"/>
</dbReference>
<evidence type="ECO:0000259" key="8">
    <source>
        <dbReference type="PROSITE" id="PS51671"/>
    </source>
</evidence>
<comment type="caution">
    <text evidence="9">The sequence shown here is derived from an EMBL/GenBank/DDBJ whole genome shotgun (WGS) entry which is preliminary data.</text>
</comment>
<dbReference type="InterPro" id="IPR002912">
    <property type="entry name" value="ACT_dom"/>
</dbReference>
<protein>
    <recommendedName>
        <fullName evidence="8">ACT domain-containing protein</fullName>
    </recommendedName>
</protein>
<reference evidence="9 10" key="1">
    <citation type="submission" date="2015-12" db="EMBL/GenBank/DDBJ databases">
        <title>Draft genome sequence of the thermoanaerobe Thermotalea metallivorans, an isolate from the runoff channel of the Great Artesian Basin, Australia.</title>
        <authorList>
            <person name="Patel B.K."/>
        </authorList>
    </citation>
    <scope>NUCLEOTIDE SEQUENCE [LARGE SCALE GENOMIC DNA]</scope>
    <source>
        <strain evidence="9 10">B2-1</strain>
    </source>
</reference>
<dbReference type="InterPro" id="IPR003416">
    <property type="entry name" value="MgtC/SapB/SrpB/YhiD_fam"/>
</dbReference>
<keyword evidence="5 7" id="KW-1133">Transmembrane helix</keyword>
<dbReference type="GO" id="GO:0005886">
    <property type="term" value="C:plasma membrane"/>
    <property type="evidence" value="ECO:0007669"/>
    <property type="project" value="UniProtKB-SubCell"/>
</dbReference>
<evidence type="ECO:0000256" key="4">
    <source>
        <dbReference type="ARBA" id="ARBA00022692"/>
    </source>
</evidence>
<evidence type="ECO:0000256" key="5">
    <source>
        <dbReference type="ARBA" id="ARBA00022989"/>
    </source>
</evidence>
<dbReference type="Pfam" id="PF13291">
    <property type="entry name" value="ACT_4"/>
    <property type="match status" value="1"/>
</dbReference>
<dbReference type="OrthoDB" id="9811198at2"/>
<evidence type="ECO:0000256" key="6">
    <source>
        <dbReference type="ARBA" id="ARBA00023136"/>
    </source>
</evidence>
<dbReference type="EMBL" id="LOEE01000047">
    <property type="protein sequence ID" value="KXG74685.1"/>
    <property type="molecule type" value="Genomic_DNA"/>
</dbReference>
<dbReference type="RefSeq" id="WP_068556906.1">
    <property type="nucleotide sequence ID" value="NZ_LOEE01000047.1"/>
</dbReference>
<name>A0A140L2B0_9FIRM</name>
<evidence type="ECO:0000256" key="2">
    <source>
        <dbReference type="ARBA" id="ARBA00009298"/>
    </source>
</evidence>
<dbReference type="PANTHER" id="PTHR33778">
    <property type="entry name" value="PROTEIN MGTC"/>
    <property type="match status" value="1"/>
</dbReference>